<dbReference type="GO" id="GO:0003677">
    <property type="term" value="F:DNA binding"/>
    <property type="evidence" value="ECO:0007669"/>
    <property type="project" value="InterPro"/>
</dbReference>
<dbReference type="Pfam" id="PF08281">
    <property type="entry name" value="Sigma70_r4_2"/>
    <property type="match status" value="1"/>
</dbReference>
<evidence type="ECO:0000256" key="1">
    <source>
        <dbReference type="ARBA" id="ARBA00010641"/>
    </source>
</evidence>
<dbReference type="InterPro" id="IPR014284">
    <property type="entry name" value="RNA_pol_sigma-70_dom"/>
</dbReference>
<comment type="similarity">
    <text evidence="1">Belongs to the sigma-70 factor family. ECF subfamily.</text>
</comment>
<evidence type="ECO:0000313" key="8">
    <source>
        <dbReference type="Proteomes" id="UP000318733"/>
    </source>
</evidence>
<gene>
    <name evidence="7" type="ORF">FO440_09945</name>
</gene>
<feature type="domain" description="RNA polymerase sigma-70 region 2" evidence="5">
    <location>
        <begin position="28"/>
        <end position="90"/>
    </location>
</feature>
<dbReference type="NCBIfam" id="TIGR02985">
    <property type="entry name" value="Sig70_bacteroi1"/>
    <property type="match status" value="1"/>
</dbReference>
<dbReference type="Gene3D" id="1.10.10.10">
    <property type="entry name" value="Winged helix-like DNA-binding domain superfamily/Winged helix DNA-binding domain"/>
    <property type="match status" value="1"/>
</dbReference>
<evidence type="ECO:0000256" key="4">
    <source>
        <dbReference type="ARBA" id="ARBA00023163"/>
    </source>
</evidence>
<feature type="domain" description="RNA polymerase sigma factor 70 region 4 type 2" evidence="6">
    <location>
        <begin position="125"/>
        <end position="176"/>
    </location>
</feature>
<organism evidence="7 8">
    <name type="scientific">Mucilaginibacter corticis</name>
    <dbReference type="NCBI Taxonomy" id="2597670"/>
    <lineage>
        <taxon>Bacteria</taxon>
        <taxon>Pseudomonadati</taxon>
        <taxon>Bacteroidota</taxon>
        <taxon>Sphingobacteriia</taxon>
        <taxon>Sphingobacteriales</taxon>
        <taxon>Sphingobacteriaceae</taxon>
        <taxon>Mucilaginibacter</taxon>
    </lineage>
</organism>
<dbReference type="InterPro" id="IPR036388">
    <property type="entry name" value="WH-like_DNA-bd_sf"/>
</dbReference>
<dbReference type="InterPro" id="IPR039425">
    <property type="entry name" value="RNA_pol_sigma-70-like"/>
</dbReference>
<dbReference type="SUPFAM" id="SSF88659">
    <property type="entry name" value="Sigma3 and sigma4 domains of RNA polymerase sigma factors"/>
    <property type="match status" value="1"/>
</dbReference>
<proteinExistence type="inferred from homology"/>
<dbReference type="EMBL" id="VLPK01000001">
    <property type="protein sequence ID" value="TSJ44476.1"/>
    <property type="molecule type" value="Genomic_DNA"/>
</dbReference>
<dbReference type="Gene3D" id="1.10.1740.10">
    <property type="match status" value="1"/>
</dbReference>
<dbReference type="OrthoDB" id="659569at2"/>
<dbReference type="NCBIfam" id="TIGR02937">
    <property type="entry name" value="sigma70-ECF"/>
    <property type="match status" value="1"/>
</dbReference>
<dbReference type="InterPro" id="IPR013249">
    <property type="entry name" value="RNA_pol_sigma70_r4_t2"/>
</dbReference>
<dbReference type="PANTHER" id="PTHR43133">
    <property type="entry name" value="RNA POLYMERASE ECF-TYPE SIGMA FACTO"/>
    <property type="match status" value="1"/>
</dbReference>
<name>A0A556MX27_9SPHI</name>
<dbReference type="RefSeq" id="WP_144248037.1">
    <property type="nucleotide sequence ID" value="NZ_VLPK01000001.1"/>
</dbReference>
<protein>
    <submittedName>
        <fullName evidence="7">RNA polymerase sigma-70 factor</fullName>
    </submittedName>
</protein>
<keyword evidence="3" id="KW-0731">Sigma factor</keyword>
<dbReference type="InterPro" id="IPR007627">
    <property type="entry name" value="RNA_pol_sigma70_r2"/>
</dbReference>
<dbReference type="InterPro" id="IPR013324">
    <property type="entry name" value="RNA_pol_sigma_r3/r4-like"/>
</dbReference>
<evidence type="ECO:0000256" key="3">
    <source>
        <dbReference type="ARBA" id="ARBA00023082"/>
    </source>
</evidence>
<dbReference type="InterPro" id="IPR014327">
    <property type="entry name" value="RNA_pol_sigma70_bacteroid"/>
</dbReference>
<dbReference type="PANTHER" id="PTHR43133:SF46">
    <property type="entry name" value="RNA POLYMERASE SIGMA-70 FACTOR ECF SUBFAMILY"/>
    <property type="match status" value="1"/>
</dbReference>
<dbReference type="InterPro" id="IPR013325">
    <property type="entry name" value="RNA_pol_sigma_r2"/>
</dbReference>
<dbReference type="SUPFAM" id="SSF88946">
    <property type="entry name" value="Sigma2 domain of RNA polymerase sigma factors"/>
    <property type="match status" value="1"/>
</dbReference>
<accession>A0A556MX27</accession>
<dbReference type="GO" id="GO:0016987">
    <property type="term" value="F:sigma factor activity"/>
    <property type="evidence" value="ECO:0007669"/>
    <property type="project" value="UniProtKB-KW"/>
</dbReference>
<dbReference type="GO" id="GO:0006352">
    <property type="term" value="P:DNA-templated transcription initiation"/>
    <property type="evidence" value="ECO:0007669"/>
    <property type="project" value="InterPro"/>
</dbReference>
<reference evidence="7 8" key="1">
    <citation type="submission" date="2019-07" db="EMBL/GenBank/DDBJ databases">
        <authorList>
            <person name="Huq M.A."/>
        </authorList>
    </citation>
    <scope>NUCLEOTIDE SEQUENCE [LARGE SCALE GENOMIC DNA]</scope>
    <source>
        <strain evidence="7 8">MAH-19</strain>
    </source>
</reference>
<dbReference type="CDD" id="cd06171">
    <property type="entry name" value="Sigma70_r4"/>
    <property type="match status" value="1"/>
</dbReference>
<comment type="caution">
    <text evidence="7">The sequence shown here is derived from an EMBL/GenBank/DDBJ whole genome shotgun (WGS) entry which is preliminary data.</text>
</comment>
<sequence length="193" mass="22391">MTNYRNVSDQALVAFLKEGAQGAYTEIYDRYIFNLLNHAYNITRNREEAKDIVQEVFTKLWAKRHEVEITTNLAGFLYTAVKNIILNEVNHKSVQSKYYSSILRFSVTPEIVTDHRVRENQLTAIIEKEIAALPPKMRQVFTLSRKKHLSHREIAERLGISEATVSRHISNALKELRVKLGLFTFIMLILSQK</sequence>
<dbReference type="AlphaFoldDB" id="A0A556MX27"/>
<evidence type="ECO:0000313" key="7">
    <source>
        <dbReference type="EMBL" id="TSJ44476.1"/>
    </source>
</evidence>
<evidence type="ECO:0000256" key="2">
    <source>
        <dbReference type="ARBA" id="ARBA00023015"/>
    </source>
</evidence>
<keyword evidence="2" id="KW-0805">Transcription regulation</keyword>
<dbReference type="Pfam" id="PF04542">
    <property type="entry name" value="Sigma70_r2"/>
    <property type="match status" value="1"/>
</dbReference>
<evidence type="ECO:0000259" key="5">
    <source>
        <dbReference type="Pfam" id="PF04542"/>
    </source>
</evidence>
<keyword evidence="8" id="KW-1185">Reference proteome</keyword>
<evidence type="ECO:0000259" key="6">
    <source>
        <dbReference type="Pfam" id="PF08281"/>
    </source>
</evidence>
<keyword evidence="4" id="KW-0804">Transcription</keyword>
<dbReference type="Proteomes" id="UP000318733">
    <property type="component" value="Unassembled WGS sequence"/>
</dbReference>